<dbReference type="Proteomes" id="UP001172101">
    <property type="component" value="Unassembled WGS sequence"/>
</dbReference>
<evidence type="ECO:0000313" key="1">
    <source>
        <dbReference type="EMBL" id="KAK0712426.1"/>
    </source>
</evidence>
<dbReference type="AlphaFoldDB" id="A0AA40AAR2"/>
<keyword evidence="2" id="KW-1185">Reference proteome</keyword>
<evidence type="ECO:0000313" key="2">
    <source>
        <dbReference type="Proteomes" id="UP001172101"/>
    </source>
</evidence>
<sequence length="109" mass="11402">MPHFSRCLCGGTHLCPSPPAVSAALVRWLTYRQGVTGVSALLALSLAVFDLLSIYKNDIHVQLHLVALAATSAAIFSSTSTLANPSIFVNNDADSGLGPGAKRTPFHGK</sequence>
<dbReference type="EMBL" id="JAUIRO010000005">
    <property type="protein sequence ID" value="KAK0712426.1"/>
    <property type="molecule type" value="Genomic_DNA"/>
</dbReference>
<organism evidence="1 2">
    <name type="scientific">Lasiosphaeria miniovina</name>
    <dbReference type="NCBI Taxonomy" id="1954250"/>
    <lineage>
        <taxon>Eukaryota</taxon>
        <taxon>Fungi</taxon>
        <taxon>Dikarya</taxon>
        <taxon>Ascomycota</taxon>
        <taxon>Pezizomycotina</taxon>
        <taxon>Sordariomycetes</taxon>
        <taxon>Sordariomycetidae</taxon>
        <taxon>Sordariales</taxon>
        <taxon>Lasiosphaeriaceae</taxon>
        <taxon>Lasiosphaeria</taxon>
    </lineage>
</organism>
<accession>A0AA40AAR2</accession>
<dbReference type="RefSeq" id="XP_060293749.1">
    <property type="nucleotide sequence ID" value="XM_060440027.1"/>
</dbReference>
<name>A0AA40AAR2_9PEZI</name>
<comment type="caution">
    <text evidence="1">The sequence shown here is derived from an EMBL/GenBank/DDBJ whole genome shotgun (WGS) entry which is preliminary data.</text>
</comment>
<proteinExistence type="predicted"/>
<protein>
    <submittedName>
        <fullName evidence="1">Uncharacterized protein</fullName>
    </submittedName>
</protein>
<gene>
    <name evidence="1" type="ORF">B0T26DRAFT_676888</name>
</gene>
<dbReference type="GeneID" id="85323297"/>
<reference evidence="1" key="1">
    <citation type="submission" date="2023-06" db="EMBL/GenBank/DDBJ databases">
        <title>Genome-scale phylogeny and comparative genomics of the fungal order Sordariales.</title>
        <authorList>
            <consortium name="Lawrence Berkeley National Laboratory"/>
            <person name="Hensen N."/>
            <person name="Bonometti L."/>
            <person name="Westerberg I."/>
            <person name="Brannstrom I.O."/>
            <person name="Guillou S."/>
            <person name="Cros-Aarteil S."/>
            <person name="Calhoun S."/>
            <person name="Haridas S."/>
            <person name="Kuo A."/>
            <person name="Mondo S."/>
            <person name="Pangilinan J."/>
            <person name="Riley R."/>
            <person name="LaButti K."/>
            <person name="Andreopoulos B."/>
            <person name="Lipzen A."/>
            <person name="Chen C."/>
            <person name="Yanf M."/>
            <person name="Daum C."/>
            <person name="Ng V."/>
            <person name="Clum A."/>
            <person name="Steindorff A."/>
            <person name="Ohm R."/>
            <person name="Martin F."/>
            <person name="Silar P."/>
            <person name="Natvig D."/>
            <person name="Lalanne C."/>
            <person name="Gautier V."/>
            <person name="Ament-velasquez S.L."/>
            <person name="Kruys A."/>
            <person name="Hutchinson M.I."/>
            <person name="Powell A.J."/>
            <person name="Barry K."/>
            <person name="Miller A.N."/>
            <person name="Grigoriev I.V."/>
            <person name="Debuchy R."/>
            <person name="Gladieux P."/>
            <person name="Thoren M.H."/>
            <person name="Johannesson H."/>
        </authorList>
    </citation>
    <scope>NUCLEOTIDE SEQUENCE</scope>
    <source>
        <strain evidence="1">SMH2392-1A</strain>
    </source>
</reference>